<organism evidence="4 5">
    <name type="scientific">Modestobacter versicolor</name>
    <dbReference type="NCBI Taxonomy" id="429133"/>
    <lineage>
        <taxon>Bacteria</taxon>
        <taxon>Bacillati</taxon>
        <taxon>Actinomycetota</taxon>
        <taxon>Actinomycetes</taxon>
        <taxon>Geodermatophilales</taxon>
        <taxon>Geodermatophilaceae</taxon>
        <taxon>Modestobacter</taxon>
    </lineage>
</organism>
<dbReference type="InterPro" id="IPR028098">
    <property type="entry name" value="Glyco_trans_4-like_N"/>
</dbReference>
<dbReference type="RefSeq" id="WP_183513618.1">
    <property type="nucleotide sequence ID" value="NZ_JACIBU010000001.1"/>
</dbReference>
<dbReference type="EMBL" id="JACIBU010000001">
    <property type="protein sequence ID" value="MBB3675579.1"/>
    <property type="molecule type" value="Genomic_DNA"/>
</dbReference>
<dbReference type="GO" id="GO:1901137">
    <property type="term" value="P:carbohydrate derivative biosynthetic process"/>
    <property type="evidence" value="ECO:0007669"/>
    <property type="project" value="UniProtKB-ARBA"/>
</dbReference>
<dbReference type="Pfam" id="PF13692">
    <property type="entry name" value="Glyco_trans_1_4"/>
    <property type="match status" value="1"/>
</dbReference>
<dbReference type="Proteomes" id="UP000580718">
    <property type="component" value="Unassembled WGS sequence"/>
</dbReference>
<dbReference type="CDD" id="cd03801">
    <property type="entry name" value="GT4_PimA-like"/>
    <property type="match status" value="1"/>
</dbReference>
<reference evidence="4 5" key="1">
    <citation type="submission" date="2020-08" db="EMBL/GenBank/DDBJ databases">
        <title>Sequencing the genomes of 1000 actinobacteria strains.</title>
        <authorList>
            <person name="Klenk H.-P."/>
        </authorList>
    </citation>
    <scope>NUCLEOTIDE SEQUENCE [LARGE SCALE GENOMIC DNA]</scope>
    <source>
        <strain evidence="4 5">DSM 16678</strain>
    </source>
</reference>
<comment type="caution">
    <text evidence="4">The sequence shown here is derived from an EMBL/GenBank/DDBJ whole genome shotgun (WGS) entry which is preliminary data.</text>
</comment>
<accession>A0A839XYD2</accession>
<dbReference type="InterPro" id="IPR050194">
    <property type="entry name" value="Glycosyltransferase_grp1"/>
</dbReference>
<dbReference type="PANTHER" id="PTHR45947">
    <property type="entry name" value="SULFOQUINOVOSYL TRANSFERASE SQD2"/>
    <property type="match status" value="1"/>
</dbReference>
<evidence type="ECO:0000313" key="4">
    <source>
        <dbReference type="EMBL" id="MBB3675579.1"/>
    </source>
</evidence>
<proteinExistence type="predicted"/>
<feature type="domain" description="Glycosyltransferase subfamily 4-like N-terminal" evidence="3">
    <location>
        <begin position="23"/>
        <end position="182"/>
    </location>
</feature>
<evidence type="ECO:0000256" key="1">
    <source>
        <dbReference type="ARBA" id="ARBA00022676"/>
    </source>
</evidence>
<name>A0A839XYD2_9ACTN</name>
<protein>
    <submittedName>
        <fullName evidence="4">Glycosyltransferase involved in cell wall biosynthesis</fullName>
    </submittedName>
</protein>
<dbReference type="GO" id="GO:0016758">
    <property type="term" value="F:hexosyltransferase activity"/>
    <property type="evidence" value="ECO:0007669"/>
    <property type="project" value="TreeGrafter"/>
</dbReference>
<dbReference type="Gene3D" id="3.40.50.2000">
    <property type="entry name" value="Glycogen Phosphorylase B"/>
    <property type="match status" value="2"/>
</dbReference>
<keyword evidence="1" id="KW-0328">Glycosyltransferase</keyword>
<dbReference type="Pfam" id="PF13439">
    <property type="entry name" value="Glyco_transf_4"/>
    <property type="match status" value="1"/>
</dbReference>
<gene>
    <name evidence="4" type="ORF">FHX36_001314</name>
</gene>
<evidence type="ECO:0000256" key="2">
    <source>
        <dbReference type="ARBA" id="ARBA00022679"/>
    </source>
</evidence>
<evidence type="ECO:0000313" key="5">
    <source>
        <dbReference type="Proteomes" id="UP000580718"/>
    </source>
</evidence>
<sequence length="494" mass="53296">MTAARGSRLIVLNWRDRRHPAAGGAELYCERAARELTRQGRSVVLVTSRPAGTPAREELDGYQIRRLGSWWSVYPLALLWLLRHRAEVGAVVDSQNGIPFFSPLVTRRDVPVVLLVHHVHQDLFARALRPAAARLARWLEGPASRRVYRRRTVVVLSPSARAAVRRRLRFDGPVVVVPCGADSLGVERRRSATPRVVVVGRLTALKRLDALVDAMPEVQARHPEAELHLVGGGPARTGLEERARAVGARVVFHGRLPDAERDAVLGAAWLTVSASDGGDWAPSLIEANGAGVPALARRVSGMTDAVRHGRTGWLVDGTSAELGAAVSRALTVLADPVVAATMAGRARSWAARFTWTGTAAGLLTAVGLEDARLERRRHGFAERRAGNDLVVVLSVPESAIRGEWQTSRRAGDVWVSDGTVVRGLLAGADEGDVQGILDRLDVDRTDPAVSVLVARHADLLGQWSDPEDAIDLAEAVGRPVEVRSDDQGGDRHAA</sequence>
<dbReference type="AlphaFoldDB" id="A0A839XYD2"/>
<keyword evidence="2 4" id="KW-0808">Transferase</keyword>
<dbReference type="SUPFAM" id="SSF53756">
    <property type="entry name" value="UDP-Glycosyltransferase/glycogen phosphorylase"/>
    <property type="match status" value="1"/>
</dbReference>
<evidence type="ECO:0000259" key="3">
    <source>
        <dbReference type="Pfam" id="PF13439"/>
    </source>
</evidence>
<dbReference type="PANTHER" id="PTHR45947:SF3">
    <property type="entry name" value="SULFOQUINOVOSYL TRANSFERASE SQD2"/>
    <property type="match status" value="1"/>
</dbReference>